<evidence type="ECO:0000259" key="11">
    <source>
        <dbReference type="PROSITE" id="PS51384"/>
    </source>
</evidence>
<dbReference type="InterPro" id="IPR050415">
    <property type="entry name" value="MRET"/>
</dbReference>
<dbReference type="GO" id="GO:0051537">
    <property type="term" value="F:2 iron, 2 sulfur cluster binding"/>
    <property type="evidence" value="ECO:0007669"/>
    <property type="project" value="UniProtKB-KW"/>
</dbReference>
<dbReference type="CDD" id="cd06214">
    <property type="entry name" value="PA_degradation_oxidoreductase_like"/>
    <property type="match status" value="1"/>
</dbReference>
<keyword evidence="8" id="KW-0411">Iron-sulfur</keyword>
<comment type="cofactor">
    <cofactor evidence="1">
        <name>FAD</name>
        <dbReference type="ChEBI" id="CHEBI:57692"/>
    </cofactor>
</comment>
<dbReference type="InterPro" id="IPR039261">
    <property type="entry name" value="FNR_nucleotide-bd"/>
</dbReference>
<dbReference type="InterPro" id="IPR001041">
    <property type="entry name" value="2Fe-2S_ferredoxin-type"/>
</dbReference>
<evidence type="ECO:0000256" key="4">
    <source>
        <dbReference type="ARBA" id="ARBA00022723"/>
    </source>
</evidence>
<dbReference type="GO" id="GO:0046872">
    <property type="term" value="F:metal ion binding"/>
    <property type="evidence" value="ECO:0007669"/>
    <property type="project" value="UniProtKB-KW"/>
</dbReference>
<evidence type="ECO:0000256" key="6">
    <source>
        <dbReference type="ARBA" id="ARBA00023002"/>
    </source>
</evidence>
<dbReference type="InterPro" id="IPR001709">
    <property type="entry name" value="Flavoprot_Pyr_Nucl_cyt_Rdtase"/>
</dbReference>
<dbReference type="Pfam" id="PF00111">
    <property type="entry name" value="Fer2"/>
    <property type="match status" value="1"/>
</dbReference>
<keyword evidence="5" id="KW-0274">FAD</keyword>
<evidence type="ECO:0000313" key="13">
    <source>
        <dbReference type="Proteomes" id="UP000253831"/>
    </source>
</evidence>
<dbReference type="InterPro" id="IPR008333">
    <property type="entry name" value="Cbr1-like_FAD-bd_dom"/>
</dbReference>
<dbReference type="InterPro" id="IPR017927">
    <property type="entry name" value="FAD-bd_FR_type"/>
</dbReference>
<comment type="caution">
    <text evidence="12">The sequence shown here is derived from an EMBL/GenBank/DDBJ whole genome shotgun (WGS) entry which is preliminary data.</text>
</comment>
<dbReference type="InterPro" id="IPR001433">
    <property type="entry name" value="OxRdtase_FAD/NAD-bd"/>
</dbReference>
<dbReference type="PROSITE" id="PS51085">
    <property type="entry name" value="2FE2S_FER_2"/>
    <property type="match status" value="1"/>
</dbReference>
<evidence type="ECO:0000256" key="7">
    <source>
        <dbReference type="ARBA" id="ARBA00023004"/>
    </source>
</evidence>
<keyword evidence="7" id="KW-0408">Iron</keyword>
<keyword evidence="4" id="KW-0479">Metal-binding</keyword>
<dbReference type="CDD" id="cd00207">
    <property type="entry name" value="fer2"/>
    <property type="match status" value="1"/>
</dbReference>
<dbReference type="EMBL" id="QPGA01000001">
    <property type="protein sequence ID" value="RDE52430.1"/>
    <property type="molecule type" value="Genomic_DNA"/>
</dbReference>
<dbReference type="PANTHER" id="PTHR47354">
    <property type="entry name" value="NADH OXIDOREDUCTASE HCR"/>
    <property type="match status" value="1"/>
</dbReference>
<dbReference type="SUPFAM" id="SSF54292">
    <property type="entry name" value="2Fe-2S ferredoxin-like"/>
    <property type="match status" value="1"/>
</dbReference>
<dbReference type="GO" id="GO:0016491">
    <property type="term" value="F:oxidoreductase activity"/>
    <property type="evidence" value="ECO:0007669"/>
    <property type="project" value="UniProtKB-KW"/>
</dbReference>
<dbReference type="PRINTS" id="PR00371">
    <property type="entry name" value="FPNCR"/>
</dbReference>
<evidence type="ECO:0000256" key="3">
    <source>
        <dbReference type="ARBA" id="ARBA00022714"/>
    </source>
</evidence>
<dbReference type="PANTHER" id="PTHR47354:SF8">
    <property type="entry name" value="1,2-PHENYLACETYL-COA EPOXIDASE, SUBUNIT E"/>
    <property type="match status" value="1"/>
</dbReference>
<feature type="domain" description="2Fe-2S ferredoxin-type" evidence="10">
    <location>
        <begin position="275"/>
        <end position="365"/>
    </location>
</feature>
<dbReference type="SUPFAM" id="SSF63380">
    <property type="entry name" value="Riboflavin synthase domain-like"/>
    <property type="match status" value="1"/>
</dbReference>
<organism evidence="12 13">
    <name type="scientific">Candidatus Accumulibacter meliphilus</name>
    <dbReference type="NCBI Taxonomy" id="2211374"/>
    <lineage>
        <taxon>Bacteria</taxon>
        <taxon>Pseudomonadati</taxon>
        <taxon>Pseudomonadota</taxon>
        <taxon>Betaproteobacteria</taxon>
        <taxon>Candidatus Accumulibacter</taxon>
    </lineage>
</organism>
<evidence type="ECO:0000256" key="5">
    <source>
        <dbReference type="ARBA" id="ARBA00022827"/>
    </source>
</evidence>
<dbReference type="PROSITE" id="PS51384">
    <property type="entry name" value="FAD_FR"/>
    <property type="match status" value="1"/>
</dbReference>
<dbReference type="Pfam" id="PF00970">
    <property type="entry name" value="FAD_binding_6"/>
    <property type="match status" value="1"/>
</dbReference>
<keyword evidence="3" id="KW-0001">2Fe-2S</keyword>
<sequence>MSALRFQELSIKRVNPEAAGSVAITFAIPAEERARFSFQPGQFVVLRANVAGQEVRRNYSISSCRSRLTKAGEIEIGIRPVAGGVFSNWAVQSLKAGDTLQVMPPDGCFVVRKERAIHRVGFAAGSGITPILSIAASTLEEQAGSKFTLVYGNRRMSSVMFNETLQDLKDRYRDRLTLIHVLSRQAQEVELLEGRIDGAKVQAIIDKLLPAASMDEVFICGPDEMIMATEKALQKAGVRADRIYSERFAAKLPAGVKPQASSGIIAGPDNAVKAIALVVLVDGKHHEVQIGPDEHLLDAALNAGLDLPFSCKAGVCCTCRAKLLEGTAKMDKNFTLEADEVAAGFVLSCQARASSKRVVISFDER</sequence>
<dbReference type="AlphaFoldDB" id="A0A369XSP3"/>
<dbReference type="InterPro" id="IPR012675">
    <property type="entry name" value="Beta-grasp_dom_sf"/>
</dbReference>
<name>A0A369XSP3_9PROT</name>
<dbReference type="SUPFAM" id="SSF52343">
    <property type="entry name" value="Ferredoxin reductase-like, C-terminal NADP-linked domain"/>
    <property type="match status" value="1"/>
</dbReference>
<evidence type="ECO:0000256" key="9">
    <source>
        <dbReference type="ARBA" id="ARBA00034078"/>
    </source>
</evidence>
<keyword evidence="6" id="KW-0560">Oxidoreductase</keyword>
<evidence type="ECO:0000256" key="1">
    <source>
        <dbReference type="ARBA" id="ARBA00001974"/>
    </source>
</evidence>
<dbReference type="Gene3D" id="3.10.20.30">
    <property type="match status" value="1"/>
</dbReference>
<dbReference type="InterPro" id="IPR036010">
    <property type="entry name" value="2Fe-2S_ferredoxin-like_sf"/>
</dbReference>
<evidence type="ECO:0000259" key="10">
    <source>
        <dbReference type="PROSITE" id="PS51085"/>
    </source>
</evidence>
<feature type="domain" description="FAD-binding FR-type" evidence="11">
    <location>
        <begin position="4"/>
        <end position="112"/>
    </location>
</feature>
<dbReference type="Gene3D" id="2.40.30.10">
    <property type="entry name" value="Translation factors"/>
    <property type="match status" value="1"/>
</dbReference>
<gene>
    <name evidence="12" type="ORF">DVS81_01340</name>
</gene>
<evidence type="ECO:0000256" key="2">
    <source>
        <dbReference type="ARBA" id="ARBA00022630"/>
    </source>
</evidence>
<evidence type="ECO:0000313" key="12">
    <source>
        <dbReference type="EMBL" id="RDE52430.1"/>
    </source>
</evidence>
<dbReference type="Proteomes" id="UP000253831">
    <property type="component" value="Unassembled WGS sequence"/>
</dbReference>
<dbReference type="Gene3D" id="3.40.50.80">
    <property type="entry name" value="Nucleotide-binding domain of ferredoxin-NADP reductase (FNR) module"/>
    <property type="match status" value="1"/>
</dbReference>
<keyword evidence="2" id="KW-0285">Flavoprotein</keyword>
<dbReference type="PRINTS" id="PR00410">
    <property type="entry name" value="PHEHYDRXLASE"/>
</dbReference>
<protein>
    <submittedName>
        <fullName evidence="12">Phenylacetic acid degradation protein</fullName>
    </submittedName>
</protein>
<accession>A0A369XSP3</accession>
<reference evidence="12 13" key="1">
    <citation type="submission" date="2018-05" db="EMBL/GenBank/DDBJ databases">
        <title>Integrated omic analyses show evidence that a Ca. Accumulibacter phosphatis strain performs denitrification under micro-aerobic conditions.</title>
        <authorList>
            <person name="Camejo P.Y."/>
            <person name="Katherine M.D."/>
            <person name="Daniel N.R."/>
        </authorList>
    </citation>
    <scope>NUCLEOTIDE SEQUENCE [LARGE SCALE GENOMIC DNA]</scope>
    <source>
        <strain evidence="12">UW-LDO-IC</strain>
    </source>
</reference>
<evidence type="ECO:0000256" key="8">
    <source>
        <dbReference type="ARBA" id="ARBA00023014"/>
    </source>
</evidence>
<comment type="cofactor">
    <cofactor evidence="9">
        <name>[2Fe-2S] cluster</name>
        <dbReference type="ChEBI" id="CHEBI:190135"/>
    </cofactor>
</comment>
<dbReference type="Pfam" id="PF00175">
    <property type="entry name" value="NAD_binding_1"/>
    <property type="match status" value="1"/>
</dbReference>
<proteinExistence type="predicted"/>
<dbReference type="GO" id="GO:0050660">
    <property type="term" value="F:flavin adenine dinucleotide binding"/>
    <property type="evidence" value="ECO:0007669"/>
    <property type="project" value="TreeGrafter"/>
</dbReference>
<dbReference type="InterPro" id="IPR017938">
    <property type="entry name" value="Riboflavin_synthase-like_b-brl"/>
</dbReference>